<evidence type="ECO:0000313" key="2">
    <source>
        <dbReference type="EMBL" id="PJZ64840.1"/>
    </source>
</evidence>
<sequence length="466" mass="53269">MTSVPLREYSPIGRKTRLFSGCTMSLLRKKYTIQTSILIFLSLFFLSDCLMIRLNDPPRIAKSFYPIARKHPKAIILIGYQNREIQKAKSFEGTESKSPLLYPYAKALEEQFSYFQSVNAESLSEDTRKNAGYESVQTVFLMEGMDISALPPKAKLTFDSSLSYIESGPLRLPLERFFNSSTELGSPNASDVRRECKVLQKDFSFDEILNLKCSDSSMGGDIRDLLDTWKKYEKFRKEQEQSFLSLKGDIKNYDIIILGLQEYGARTDNSSFILPFSIASVGIIPYTRDYARFIVTYIYESDTKERMQTHAADLRQILSPLVLPLHLFGTGFSPRQKTLKDGFHLLNSFLSKDDFYLPTFGNSSDKTPLWTEAGEIFSLSNGKVQIRHTKNRTLRPGLIVYPNRDENRAIKILTSSHTYVEGILNGNGKLIAGEKVYLKKADPKESQEAEDSEEDTNRNRNLRKFY</sequence>
<evidence type="ECO:0000313" key="3">
    <source>
        <dbReference type="Proteomes" id="UP000231912"/>
    </source>
</evidence>
<proteinExistence type="predicted"/>
<dbReference type="Proteomes" id="UP000231912">
    <property type="component" value="Unassembled WGS sequence"/>
</dbReference>
<accession>A0A2M9Z8T0</accession>
<evidence type="ECO:0000256" key="1">
    <source>
        <dbReference type="SAM" id="MobiDB-lite"/>
    </source>
</evidence>
<organism evidence="2 3">
    <name type="scientific">Leptospira wolffii</name>
    <dbReference type="NCBI Taxonomy" id="409998"/>
    <lineage>
        <taxon>Bacteria</taxon>
        <taxon>Pseudomonadati</taxon>
        <taxon>Spirochaetota</taxon>
        <taxon>Spirochaetia</taxon>
        <taxon>Leptospirales</taxon>
        <taxon>Leptospiraceae</taxon>
        <taxon>Leptospira</taxon>
    </lineage>
</organism>
<dbReference type="AlphaFoldDB" id="A0A2M9Z8T0"/>
<gene>
    <name evidence="2" type="ORF">CH371_15110</name>
</gene>
<comment type="caution">
    <text evidence="2">The sequence shown here is derived from an EMBL/GenBank/DDBJ whole genome shotgun (WGS) entry which is preliminary data.</text>
</comment>
<feature type="region of interest" description="Disordered" evidence="1">
    <location>
        <begin position="441"/>
        <end position="466"/>
    </location>
</feature>
<reference evidence="2 3" key="1">
    <citation type="submission" date="2017-07" db="EMBL/GenBank/DDBJ databases">
        <title>Leptospira spp. isolated from tropical soils.</title>
        <authorList>
            <person name="Thibeaux R."/>
            <person name="Iraola G."/>
            <person name="Ferres I."/>
            <person name="Bierque E."/>
            <person name="Girault D."/>
            <person name="Soupe-Gilbert M.-E."/>
            <person name="Picardeau M."/>
            <person name="Goarant C."/>
        </authorList>
    </citation>
    <scope>NUCLEOTIDE SEQUENCE [LARGE SCALE GENOMIC DNA]</scope>
    <source>
        <strain evidence="2 3">FH2-C-A2</strain>
    </source>
</reference>
<name>A0A2M9Z8T0_9LEPT</name>
<protein>
    <submittedName>
        <fullName evidence="2">Uncharacterized protein</fullName>
    </submittedName>
</protein>
<dbReference type="EMBL" id="NPDT01000007">
    <property type="protein sequence ID" value="PJZ64840.1"/>
    <property type="molecule type" value="Genomic_DNA"/>
</dbReference>